<name>A0AAE1ARB8_9GAST</name>
<dbReference type="AlphaFoldDB" id="A0AAE1ARB8"/>
<reference evidence="1" key="1">
    <citation type="journal article" date="2023" name="G3 (Bethesda)">
        <title>A reference genome for the long-term kleptoplast-retaining sea slug Elysia crispata morphotype clarki.</title>
        <authorList>
            <person name="Eastman K.E."/>
            <person name="Pendleton A.L."/>
            <person name="Shaikh M.A."/>
            <person name="Suttiyut T."/>
            <person name="Ogas R."/>
            <person name="Tomko P."/>
            <person name="Gavelis G."/>
            <person name="Widhalm J.R."/>
            <person name="Wisecaver J.H."/>
        </authorList>
    </citation>
    <scope>NUCLEOTIDE SEQUENCE</scope>
    <source>
        <strain evidence="1">ECLA1</strain>
    </source>
</reference>
<protein>
    <submittedName>
        <fullName evidence="1">Uncharacterized protein</fullName>
    </submittedName>
</protein>
<sequence length="110" mass="12139">MQSLGTGKLDLNSSSDFSFIQFSVFSKSATLSLVEQRLGRAELFVVVNAPAPPIFLLPRQMITLIGYYSVAERAARPLAQAETRQGVPVPRVRLLSLINVESHIFSPIHE</sequence>
<evidence type="ECO:0000313" key="1">
    <source>
        <dbReference type="EMBL" id="KAK3791891.1"/>
    </source>
</evidence>
<organism evidence="1 2">
    <name type="scientific">Elysia crispata</name>
    <name type="common">lettuce slug</name>
    <dbReference type="NCBI Taxonomy" id="231223"/>
    <lineage>
        <taxon>Eukaryota</taxon>
        <taxon>Metazoa</taxon>
        <taxon>Spiralia</taxon>
        <taxon>Lophotrochozoa</taxon>
        <taxon>Mollusca</taxon>
        <taxon>Gastropoda</taxon>
        <taxon>Heterobranchia</taxon>
        <taxon>Euthyneura</taxon>
        <taxon>Panpulmonata</taxon>
        <taxon>Sacoglossa</taxon>
        <taxon>Placobranchoidea</taxon>
        <taxon>Plakobranchidae</taxon>
        <taxon>Elysia</taxon>
    </lineage>
</organism>
<dbReference type="EMBL" id="JAWDGP010001428">
    <property type="protein sequence ID" value="KAK3791891.1"/>
    <property type="molecule type" value="Genomic_DNA"/>
</dbReference>
<evidence type="ECO:0000313" key="2">
    <source>
        <dbReference type="Proteomes" id="UP001283361"/>
    </source>
</evidence>
<comment type="caution">
    <text evidence="1">The sequence shown here is derived from an EMBL/GenBank/DDBJ whole genome shotgun (WGS) entry which is preliminary data.</text>
</comment>
<proteinExistence type="predicted"/>
<gene>
    <name evidence="1" type="ORF">RRG08_026794</name>
</gene>
<keyword evidence="2" id="KW-1185">Reference proteome</keyword>
<dbReference type="Proteomes" id="UP001283361">
    <property type="component" value="Unassembled WGS sequence"/>
</dbReference>
<accession>A0AAE1ARB8</accession>